<organism evidence="2 3">
    <name type="scientific">Paramylibacter kogurei</name>
    <dbReference type="NCBI Taxonomy" id="1889778"/>
    <lineage>
        <taxon>Bacteria</taxon>
        <taxon>Pseudomonadati</taxon>
        <taxon>Pseudomonadota</taxon>
        <taxon>Alphaproteobacteria</taxon>
        <taxon>Rhodobacterales</taxon>
        <taxon>Paracoccaceae</taxon>
        <taxon>Paramylibacter</taxon>
    </lineage>
</organism>
<keyword evidence="3" id="KW-1185">Reference proteome</keyword>
<dbReference type="Proteomes" id="UP000231516">
    <property type="component" value="Unassembled WGS sequence"/>
</dbReference>
<accession>A0A2G5K1M6</accession>
<reference evidence="2 3" key="1">
    <citation type="submission" date="2016-08" db="EMBL/GenBank/DDBJ databases">
        <title>Draft genome of Amylibacter sp. strain 4G11.</title>
        <authorList>
            <person name="Wong S.-K."/>
            <person name="Hamasaki K."/>
            <person name="Yoshizawa S."/>
        </authorList>
    </citation>
    <scope>NUCLEOTIDE SEQUENCE [LARGE SCALE GENOMIC DNA]</scope>
    <source>
        <strain evidence="2 3">4G11</strain>
    </source>
</reference>
<keyword evidence="1" id="KW-0472">Membrane</keyword>
<keyword evidence="1" id="KW-1133">Transmembrane helix</keyword>
<keyword evidence="1" id="KW-0812">Transmembrane</keyword>
<comment type="caution">
    <text evidence="2">The sequence shown here is derived from an EMBL/GenBank/DDBJ whole genome shotgun (WGS) entry which is preliminary data.</text>
</comment>
<evidence type="ECO:0000313" key="2">
    <source>
        <dbReference type="EMBL" id="PIB23428.1"/>
    </source>
</evidence>
<proteinExistence type="predicted"/>
<protein>
    <submittedName>
        <fullName evidence="2">Uncharacterized protein</fullName>
    </submittedName>
</protein>
<dbReference type="AlphaFoldDB" id="A0A2G5K1M6"/>
<evidence type="ECO:0000256" key="1">
    <source>
        <dbReference type="SAM" id="Phobius"/>
    </source>
</evidence>
<feature type="transmembrane region" description="Helical" evidence="1">
    <location>
        <begin position="43"/>
        <end position="66"/>
    </location>
</feature>
<gene>
    <name evidence="2" type="ORF">BFP76_07705</name>
</gene>
<evidence type="ECO:0000313" key="3">
    <source>
        <dbReference type="Proteomes" id="UP000231516"/>
    </source>
</evidence>
<sequence>MGFDTRFSATNTIAMAKVCWFLDCYSKKFSRVVFNCDNKKNSIILFLNVYFKISRFGHVVAMFGIATSKLFPKKM</sequence>
<dbReference type="EMBL" id="MDGM01000013">
    <property type="protein sequence ID" value="PIB23428.1"/>
    <property type="molecule type" value="Genomic_DNA"/>
</dbReference>
<name>A0A2G5K1M6_9RHOB</name>